<comment type="caution">
    <text evidence="1">The sequence shown here is derived from an EMBL/GenBank/DDBJ whole genome shotgun (WGS) entry which is preliminary data.</text>
</comment>
<evidence type="ECO:0000313" key="1">
    <source>
        <dbReference type="EMBL" id="ETP10870.1"/>
    </source>
</evidence>
<evidence type="ECO:0000313" key="2">
    <source>
        <dbReference type="Proteomes" id="UP000018958"/>
    </source>
</evidence>
<dbReference type="EMBL" id="ANIX01002702">
    <property type="protein sequence ID" value="ETP10870.1"/>
    <property type="molecule type" value="Genomic_DNA"/>
</dbReference>
<reference evidence="1 2" key="1">
    <citation type="submission" date="2013-11" db="EMBL/GenBank/DDBJ databases">
        <title>The Genome Sequence of Phytophthora parasitica CJ01A1.</title>
        <authorList>
            <consortium name="The Broad Institute Genomics Platform"/>
            <person name="Russ C."/>
            <person name="Tyler B."/>
            <person name="Panabieres F."/>
            <person name="Shan W."/>
            <person name="Tripathy S."/>
            <person name="Grunwald N."/>
            <person name="Machado M."/>
            <person name="Johnson C.S."/>
            <person name="Walker B."/>
            <person name="Young S.K."/>
            <person name="Zeng Q."/>
            <person name="Gargeya S."/>
            <person name="Fitzgerald M."/>
            <person name="Haas B."/>
            <person name="Abouelleil A."/>
            <person name="Allen A.W."/>
            <person name="Alvarado L."/>
            <person name="Arachchi H.M."/>
            <person name="Berlin A.M."/>
            <person name="Chapman S.B."/>
            <person name="Gainer-Dewar J."/>
            <person name="Goldberg J."/>
            <person name="Griggs A."/>
            <person name="Gujja S."/>
            <person name="Hansen M."/>
            <person name="Howarth C."/>
            <person name="Imamovic A."/>
            <person name="Ireland A."/>
            <person name="Larimer J."/>
            <person name="McCowan C."/>
            <person name="Murphy C."/>
            <person name="Pearson M."/>
            <person name="Poon T.W."/>
            <person name="Priest M."/>
            <person name="Roberts A."/>
            <person name="Saif S."/>
            <person name="Shea T."/>
            <person name="Sisk P."/>
            <person name="Sykes S."/>
            <person name="Wortman J."/>
            <person name="Nusbaum C."/>
            <person name="Birren B."/>
        </authorList>
    </citation>
    <scope>NUCLEOTIDE SEQUENCE [LARGE SCALE GENOMIC DNA]</scope>
    <source>
        <strain evidence="1 2">CJ01A1</strain>
    </source>
</reference>
<gene>
    <name evidence="1" type="ORF">F441_13576</name>
</gene>
<accession>W2WJX7</accession>
<organism evidence="1 2">
    <name type="scientific">Phytophthora nicotianae CJ01A1</name>
    <dbReference type="NCBI Taxonomy" id="1317063"/>
    <lineage>
        <taxon>Eukaryota</taxon>
        <taxon>Sar</taxon>
        <taxon>Stramenopiles</taxon>
        <taxon>Oomycota</taxon>
        <taxon>Peronosporomycetes</taxon>
        <taxon>Peronosporales</taxon>
        <taxon>Peronosporaceae</taxon>
        <taxon>Phytophthora</taxon>
    </lineage>
</organism>
<sequence length="53" mass="5881">MNTGDEENEVETETLDGGFPFLVDCIQKVCSLQGQRATSYKLGQEEQTSAFHV</sequence>
<protein>
    <submittedName>
        <fullName evidence="1">Uncharacterized protein</fullName>
    </submittedName>
</protein>
<dbReference type="AlphaFoldDB" id="W2WJX7"/>
<name>W2WJX7_PHYNI</name>
<dbReference type="Proteomes" id="UP000018958">
    <property type="component" value="Unassembled WGS sequence"/>
</dbReference>
<proteinExistence type="predicted"/>